<dbReference type="Proteomes" id="UP001632037">
    <property type="component" value="Unassembled WGS sequence"/>
</dbReference>
<protein>
    <submittedName>
        <fullName evidence="2">Uncharacterized protein</fullName>
    </submittedName>
</protein>
<keyword evidence="1" id="KW-1133">Transmembrane helix</keyword>
<dbReference type="AlphaFoldDB" id="A0ABD3FLJ8"/>
<name>A0ABD3FLJ8_9STRA</name>
<comment type="caution">
    <text evidence="2">The sequence shown here is derived from an EMBL/GenBank/DDBJ whole genome shotgun (WGS) entry which is preliminary data.</text>
</comment>
<evidence type="ECO:0000313" key="2">
    <source>
        <dbReference type="EMBL" id="KAL3667628.1"/>
    </source>
</evidence>
<reference evidence="2 3" key="1">
    <citation type="submission" date="2024-09" db="EMBL/GenBank/DDBJ databases">
        <title>Genome sequencing and assembly of Phytophthora oleae, isolate VK10A, causative agent of rot of olive drupes.</title>
        <authorList>
            <person name="Conti Taguali S."/>
            <person name="Riolo M."/>
            <person name="La Spada F."/>
            <person name="Cacciola S.O."/>
            <person name="Dionisio G."/>
        </authorList>
    </citation>
    <scope>NUCLEOTIDE SEQUENCE [LARGE SCALE GENOMIC DNA]</scope>
    <source>
        <strain evidence="2 3">VK10A</strain>
    </source>
</reference>
<keyword evidence="3" id="KW-1185">Reference proteome</keyword>
<evidence type="ECO:0000313" key="3">
    <source>
        <dbReference type="Proteomes" id="UP001632037"/>
    </source>
</evidence>
<proteinExistence type="predicted"/>
<feature type="transmembrane region" description="Helical" evidence="1">
    <location>
        <begin position="156"/>
        <end position="178"/>
    </location>
</feature>
<evidence type="ECO:0000256" key="1">
    <source>
        <dbReference type="SAM" id="Phobius"/>
    </source>
</evidence>
<gene>
    <name evidence="2" type="ORF">V7S43_007182</name>
</gene>
<accession>A0ABD3FLJ8</accession>
<dbReference type="EMBL" id="JBIMZQ010000013">
    <property type="protein sequence ID" value="KAL3667628.1"/>
    <property type="molecule type" value="Genomic_DNA"/>
</dbReference>
<keyword evidence="1" id="KW-0472">Membrane</keyword>
<organism evidence="2 3">
    <name type="scientific">Phytophthora oleae</name>
    <dbReference type="NCBI Taxonomy" id="2107226"/>
    <lineage>
        <taxon>Eukaryota</taxon>
        <taxon>Sar</taxon>
        <taxon>Stramenopiles</taxon>
        <taxon>Oomycota</taxon>
        <taxon>Peronosporomycetes</taxon>
        <taxon>Peronosporales</taxon>
        <taxon>Peronosporaceae</taxon>
        <taxon>Phytophthora</taxon>
    </lineage>
</organism>
<sequence>MPEPAHRRTASELDMSSMRRISDALLLAQNRARRATDRANQAEHVLGVVLTQVDVPRLRVDSLADWEMLRAAVTSNPLLIASPRRRTASFGDLLERSSSDDAASVTSSVASSSSLEDVAKDVVKNLNAAMDRHKRYVEQLTLPTIHFSLWGHKDGYFFGPVQFVAGLLVGVVVGVAVTKQWQLQFEYRQVETPSLFGKLANWCSRRAPAAGTPWHLIPLPTDEYSYLMHPATVEVA</sequence>
<keyword evidence="1" id="KW-0812">Transmembrane</keyword>